<dbReference type="Proteomes" id="UP000070133">
    <property type="component" value="Unassembled WGS sequence"/>
</dbReference>
<accession>A0A139HX86</accession>
<dbReference type="OrthoDB" id="10558779at2759"/>
<protein>
    <submittedName>
        <fullName evidence="1">Uncharacterized protein</fullName>
    </submittedName>
</protein>
<reference evidence="1 2" key="1">
    <citation type="submission" date="2015-07" db="EMBL/GenBank/DDBJ databases">
        <title>Comparative genomics of the Sigatoka disease complex on banana suggests a link between parallel evolutionary changes in Pseudocercospora fijiensis and Pseudocercospora eumusae and increased virulence on the banana host.</title>
        <authorList>
            <person name="Chang T.-C."/>
            <person name="Salvucci A."/>
            <person name="Crous P.W."/>
            <person name="Stergiopoulos I."/>
        </authorList>
    </citation>
    <scope>NUCLEOTIDE SEQUENCE [LARGE SCALE GENOMIC DNA]</scope>
    <source>
        <strain evidence="1 2">CBS 114824</strain>
    </source>
</reference>
<proteinExistence type="predicted"/>
<evidence type="ECO:0000313" key="1">
    <source>
        <dbReference type="EMBL" id="KXT07003.1"/>
    </source>
</evidence>
<name>A0A139HX86_9PEZI</name>
<evidence type="ECO:0000313" key="2">
    <source>
        <dbReference type="Proteomes" id="UP000070133"/>
    </source>
</evidence>
<gene>
    <name evidence="1" type="ORF">AC578_7143</name>
</gene>
<dbReference type="AlphaFoldDB" id="A0A139HX86"/>
<dbReference type="EMBL" id="LFZN01000004">
    <property type="protein sequence ID" value="KXT07003.1"/>
    <property type="molecule type" value="Genomic_DNA"/>
</dbReference>
<comment type="caution">
    <text evidence="1">The sequence shown here is derived from an EMBL/GenBank/DDBJ whole genome shotgun (WGS) entry which is preliminary data.</text>
</comment>
<keyword evidence="2" id="KW-1185">Reference proteome</keyword>
<sequence>MFVANTCASTPASRDMADEATSNPHVGLMAQPQNQVTVPASYPEKPSSDRQRRGIVYLRHQANRKRNHDRRLSSAELGVEYGLPEVIAWC</sequence>
<organism evidence="1 2">
    <name type="scientific">Pseudocercospora eumusae</name>
    <dbReference type="NCBI Taxonomy" id="321146"/>
    <lineage>
        <taxon>Eukaryota</taxon>
        <taxon>Fungi</taxon>
        <taxon>Dikarya</taxon>
        <taxon>Ascomycota</taxon>
        <taxon>Pezizomycotina</taxon>
        <taxon>Dothideomycetes</taxon>
        <taxon>Dothideomycetidae</taxon>
        <taxon>Mycosphaerellales</taxon>
        <taxon>Mycosphaerellaceae</taxon>
        <taxon>Pseudocercospora</taxon>
    </lineage>
</organism>